<dbReference type="Pfam" id="PF01297">
    <property type="entry name" value="ZnuA"/>
    <property type="match status" value="1"/>
</dbReference>
<keyword evidence="2" id="KW-0813">Transport</keyword>
<gene>
    <name evidence="5" type="ORF">METZ01_LOCUS160009</name>
</gene>
<sequence>ISDWVRVVGGERVLVESLTPAGKDPHTYQPTPKKVASLSNSKLVFAIGLSLEGSNITPLLENSLNPNATFLVLGTKVDPVKLMHHDEQDKGEEHDEHLHGPIDPHFWLDPSRVSLAIDEIKAQLSIMDPDSSDYYQKNASAYKDQLSDLDQHMRSVFEKIPEKDRKLVTSHEALGYLEETYGFDVIGAVIPAATTDSGPTAANIAKLIDEIKLTKVKGIFMEEGVEEKITEQIAQDANVQVITGLRVEYLKEGESYVEMMMALSELIHNGLK</sequence>
<dbReference type="PRINTS" id="PR00691">
    <property type="entry name" value="ADHESINB"/>
</dbReference>
<keyword evidence="3" id="KW-0479">Metal-binding</keyword>
<keyword evidence="4" id="KW-0732">Signal</keyword>
<accession>A0A382B054</accession>
<protein>
    <recommendedName>
        <fullName evidence="6">Zinc ABC transporter substrate-binding protein</fullName>
    </recommendedName>
</protein>
<dbReference type="AlphaFoldDB" id="A0A382B054"/>
<dbReference type="InterPro" id="IPR006127">
    <property type="entry name" value="ZnuA-like"/>
</dbReference>
<evidence type="ECO:0000256" key="1">
    <source>
        <dbReference type="ARBA" id="ARBA00004196"/>
    </source>
</evidence>
<proteinExistence type="predicted"/>
<organism evidence="5">
    <name type="scientific">marine metagenome</name>
    <dbReference type="NCBI Taxonomy" id="408172"/>
    <lineage>
        <taxon>unclassified sequences</taxon>
        <taxon>metagenomes</taxon>
        <taxon>ecological metagenomes</taxon>
    </lineage>
</organism>
<comment type="subcellular location">
    <subcellularLocation>
        <location evidence="1">Cell envelope</location>
    </subcellularLocation>
</comment>
<reference evidence="5" key="1">
    <citation type="submission" date="2018-05" db="EMBL/GenBank/DDBJ databases">
        <authorList>
            <person name="Lanie J.A."/>
            <person name="Ng W.-L."/>
            <person name="Kazmierczak K.M."/>
            <person name="Andrzejewski T.M."/>
            <person name="Davidsen T.M."/>
            <person name="Wayne K.J."/>
            <person name="Tettelin H."/>
            <person name="Glass J.I."/>
            <person name="Rusch D."/>
            <person name="Podicherti R."/>
            <person name="Tsui H.-C.T."/>
            <person name="Winkler M.E."/>
        </authorList>
    </citation>
    <scope>NUCLEOTIDE SEQUENCE</scope>
</reference>
<dbReference type="PRINTS" id="PR00690">
    <property type="entry name" value="ADHESNFAMILY"/>
</dbReference>
<dbReference type="InterPro" id="IPR006129">
    <property type="entry name" value="AdhesinB"/>
</dbReference>
<dbReference type="EMBL" id="UINC01027616">
    <property type="protein sequence ID" value="SVB07155.1"/>
    <property type="molecule type" value="Genomic_DNA"/>
</dbReference>
<dbReference type="InterPro" id="IPR050492">
    <property type="entry name" value="Bact_metal-bind_prot9"/>
</dbReference>
<dbReference type="InterPro" id="IPR006128">
    <property type="entry name" value="Lipoprotein_PsaA-like"/>
</dbReference>
<evidence type="ECO:0008006" key="6">
    <source>
        <dbReference type="Google" id="ProtNLM"/>
    </source>
</evidence>
<dbReference type="GO" id="GO:0030001">
    <property type="term" value="P:metal ion transport"/>
    <property type="evidence" value="ECO:0007669"/>
    <property type="project" value="InterPro"/>
</dbReference>
<dbReference type="GO" id="GO:0030313">
    <property type="term" value="C:cell envelope"/>
    <property type="evidence" value="ECO:0007669"/>
    <property type="project" value="UniProtKB-SubCell"/>
</dbReference>
<evidence type="ECO:0000256" key="4">
    <source>
        <dbReference type="ARBA" id="ARBA00022729"/>
    </source>
</evidence>
<evidence type="ECO:0000256" key="2">
    <source>
        <dbReference type="ARBA" id="ARBA00022448"/>
    </source>
</evidence>
<dbReference type="GO" id="GO:0046872">
    <property type="term" value="F:metal ion binding"/>
    <property type="evidence" value="ECO:0007669"/>
    <property type="project" value="UniProtKB-KW"/>
</dbReference>
<name>A0A382B054_9ZZZZ</name>
<evidence type="ECO:0000313" key="5">
    <source>
        <dbReference type="EMBL" id="SVB07155.1"/>
    </source>
</evidence>
<dbReference type="GO" id="GO:0007155">
    <property type="term" value="P:cell adhesion"/>
    <property type="evidence" value="ECO:0007669"/>
    <property type="project" value="InterPro"/>
</dbReference>
<dbReference type="Gene3D" id="3.40.50.1980">
    <property type="entry name" value="Nitrogenase molybdenum iron protein domain"/>
    <property type="match status" value="2"/>
</dbReference>
<dbReference type="SUPFAM" id="SSF53807">
    <property type="entry name" value="Helical backbone' metal receptor"/>
    <property type="match status" value="1"/>
</dbReference>
<dbReference type="PANTHER" id="PTHR42953">
    <property type="entry name" value="HIGH-AFFINITY ZINC UPTAKE SYSTEM PROTEIN ZNUA-RELATED"/>
    <property type="match status" value="1"/>
</dbReference>
<feature type="non-terminal residue" evidence="5">
    <location>
        <position position="1"/>
    </location>
</feature>
<dbReference type="PANTHER" id="PTHR42953:SF1">
    <property type="entry name" value="METAL-BINDING PROTEIN HI_0362-RELATED"/>
    <property type="match status" value="1"/>
</dbReference>
<evidence type="ECO:0000256" key="3">
    <source>
        <dbReference type="ARBA" id="ARBA00022723"/>
    </source>
</evidence>